<dbReference type="AlphaFoldDB" id="A0A840YN85"/>
<reference evidence="2 3" key="1">
    <citation type="submission" date="2020-08" db="EMBL/GenBank/DDBJ databases">
        <title>Genomic Encyclopedia of Type Strains, Phase IV (KMG-IV): sequencing the most valuable type-strain genomes for metagenomic binning, comparative biology and taxonomic classification.</title>
        <authorList>
            <person name="Goeker M."/>
        </authorList>
    </citation>
    <scope>NUCLEOTIDE SEQUENCE [LARGE SCALE GENOMIC DNA]</scope>
    <source>
        <strain evidence="2 3">DSM 25622</strain>
    </source>
</reference>
<name>A0A840YN85_9PROT</name>
<dbReference type="EMBL" id="JACIJD010000039">
    <property type="protein sequence ID" value="MBB5696354.1"/>
    <property type="molecule type" value="Genomic_DNA"/>
</dbReference>
<evidence type="ECO:0000313" key="2">
    <source>
        <dbReference type="EMBL" id="MBB5696354.1"/>
    </source>
</evidence>
<evidence type="ECO:0000256" key="1">
    <source>
        <dbReference type="SAM" id="MobiDB-lite"/>
    </source>
</evidence>
<sequence>MVCALRRAPNFALDDLTFVVTHFLRHLNRDSVWRILRAEGLSRRRPPVSGRPVRGKSTFRDVGNP</sequence>
<accession>A0A840YN85</accession>
<keyword evidence="3" id="KW-1185">Reference proteome</keyword>
<feature type="region of interest" description="Disordered" evidence="1">
    <location>
        <begin position="43"/>
        <end position="65"/>
    </location>
</feature>
<dbReference type="Proteomes" id="UP000580654">
    <property type="component" value="Unassembled WGS sequence"/>
</dbReference>
<organism evidence="2 3">
    <name type="scientific">Muricoccus pecuniae</name>
    <dbReference type="NCBI Taxonomy" id="693023"/>
    <lineage>
        <taxon>Bacteria</taxon>
        <taxon>Pseudomonadati</taxon>
        <taxon>Pseudomonadota</taxon>
        <taxon>Alphaproteobacteria</taxon>
        <taxon>Acetobacterales</taxon>
        <taxon>Roseomonadaceae</taxon>
        <taxon>Muricoccus</taxon>
    </lineage>
</organism>
<protein>
    <submittedName>
        <fullName evidence="2">Uncharacterized protein</fullName>
    </submittedName>
</protein>
<comment type="caution">
    <text evidence="2">The sequence shown here is derived from an EMBL/GenBank/DDBJ whole genome shotgun (WGS) entry which is preliminary data.</text>
</comment>
<proteinExistence type="predicted"/>
<gene>
    <name evidence="2" type="ORF">FHS87_004425</name>
</gene>
<evidence type="ECO:0000313" key="3">
    <source>
        <dbReference type="Proteomes" id="UP000580654"/>
    </source>
</evidence>